<evidence type="ECO:0000313" key="1">
    <source>
        <dbReference type="Proteomes" id="UP000887563"/>
    </source>
</evidence>
<proteinExistence type="predicted"/>
<protein>
    <submittedName>
        <fullName evidence="2">Candidate secreted effector</fullName>
    </submittedName>
</protein>
<organism evidence="1 2">
    <name type="scientific">Meloidogyne incognita</name>
    <name type="common">Southern root-knot nematode worm</name>
    <name type="synonym">Oxyuris incognita</name>
    <dbReference type="NCBI Taxonomy" id="6306"/>
    <lineage>
        <taxon>Eukaryota</taxon>
        <taxon>Metazoa</taxon>
        <taxon>Ecdysozoa</taxon>
        <taxon>Nematoda</taxon>
        <taxon>Chromadorea</taxon>
        <taxon>Rhabditida</taxon>
        <taxon>Tylenchina</taxon>
        <taxon>Tylenchomorpha</taxon>
        <taxon>Tylenchoidea</taxon>
        <taxon>Meloidogynidae</taxon>
        <taxon>Meloidogyninae</taxon>
        <taxon>Meloidogyne</taxon>
        <taxon>Meloidogyne incognita group</taxon>
    </lineage>
</organism>
<accession>A0A914MFC7</accession>
<name>A0A914MFC7_MELIC</name>
<dbReference type="Proteomes" id="UP000887563">
    <property type="component" value="Unplaced"/>
</dbReference>
<evidence type="ECO:0000313" key="2">
    <source>
        <dbReference type="WBParaSite" id="Minc3s01653g25365"/>
    </source>
</evidence>
<dbReference type="WBParaSite" id="Minc3s01653g25365">
    <property type="protein sequence ID" value="Minc3s01653g25365"/>
    <property type="gene ID" value="Minc3s01653g25365"/>
</dbReference>
<sequence>MIILQEINDKDCGANCGRTARGGICAIGGVCGCCVVELIVVVVGGGGGEEEENVGAAVGIVEFYDGD</sequence>
<keyword evidence="1" id="KW-1185">Reference proteome</keyword>
<reference evidence="2" key="1">
    <citation type="submission" date="2022-11" db="UniProtKB">
        <authorList>
            <consortium name="WormBaseParasite"/>
        </authorList>
    </citation>
    <scope>IDENTIFICATION</scope>
</reference>
<dbReference type="AlphaFoldDB" id="A0A914MFC7"/>